<evidence type="ECO:0000256" key="6">
    <source>
        <dbReference type="ARBA" id="ARBA00023002"/>
    </source>
</evidence>
<evidence type="ECO:0000256" key="5">
    <source>
        <dbReference type="ARBA" id="ARBA00022857"/>
    </source>
</evidence>
<keyword evidence="11" id="KW-1185">Reference proteome</keyword>
<keyword evidence="6 7" id="KW-0560">Oxidoreductase</keyword>
<proteinExistence type="inferred from homology"/>
<evidence type="ECO:0000256" key="1">
    <source>
        <dbReference type="ARBA" id="ARBA00004903"/>
    </source>
</evidence>
<dbReference type="Pfam" id="PF00186">
    <property type="entry name" value="DHFR_1"/>
    <property type="match status" value="1"/>
</dbReference>
<dbReference type="PANTHER" id="PTHR48069:SF3">
    <property type="entry name" value="DIHYDROFOLATE REDUCTASE"/>
    <property type="match status" value="1"/>
</dbReference>
<dbReference type="RefSeq" id="WP_052154165.1">
    <property type="nucleotide sequence ID" value="NZ_JACEIP010000016.1"/>
</dbReference>
<dbReference type="PROSITE" id="PS51330">
    <property type="entry name" value="DHFR_2"/>
    <property type="match status" value="1"/>
</dbReference>
<evidence type="ECO:0000256" key="2">
    <source>
        <dbReference type="ARBA" id="ARBA00009539"/>
    </source>
</evidence>
<accession>A0A7W1XB62</accession>
<dbReference type="PROSITE" id="PS00075">
    <property type="entry name" value="DHFR_1"/>
    <property type="match status" value="1"/>
</dbReference>
<dbReference type="InterPro" id="IPR001796">
    <property type="entry name" value="DHFR_dom"/>
</dbReference>
<organism evidence="10 11">
    <name type="scientific">Thermoactinomyces daqus</name>
    <dbReference type="NCBI Taxonomy" id="1329516"/>
    <lineage>
        <taxon>Bacteria</taxon>
        <taxon>Bacillati</taxon>
        <taxon>Bacillota</taxon>
        <taxon>Bacilli</taxon>
        <taxon>Bacillales</taxon>
        <taxon>Thermoactinomycetaceae</taxon>
        <taxon>Thermoactinomyces</taxon>
    </lineage>
</organism>
<protein>
    <recommendedName>
        <fullName evidence="3 7">Dihydrofolate reductase</fullName>
        <ecNumber evidence="3 7">1.5.1.3</ecNumber>
    </recommendedName>
</protein>
<comment type="similarity">
    <text evidence="2 7 8">Belongs to the dihydrofolate reductase family.</text>
</comment>
<dbReference type="InterPro" id="IPR012259">
    <property type="entry name" value="DHFR"/>
</dbReference>
<dbReference type="SUPFAM" id="SSF53597">
    <property type="entry name" value="Dihydrofolate reductase-like"/>
    <property type="match status" value="1"/>
</dbReference>
<dbReference type="AlphaFoldDB" id="A0A7W1XB62"/>
<evidence type="ECO:0000256" key="7">
    <source>
        <dbReference type="PIRNR" id="PIRNR000194"/>
    </source>
</evidence>
<dbReference type="PIRSF" id="PIRSF000194">
    <property type="entry name" value="DHFR"/>
    <property type="match status" value="1"/>
</dbReference>
<dbReference type="GO" id="GO:0004146">
    <property type="term" value="F:dihydrofolate reductase activity"/>
    <property type="evidence" value="ECO:0007669"/>
    <property type="project" value="UniProtKB-EC"/>
</dbReference>
<dbReference type="EC" id="1.5.1.3" evidence="3 7"/>
<evidence type="ECO:0000313" key="10">
    <source>
        <dbReference type="EMBL" id="MBA4543460.1"/>
    </source>
</evidence>
<dbReference type="Gene3D" id="3.40.430.10">
    <property type="entry name" value="Dihydrofolate Reductase, subunit A"/>
    <property type="match status" value="1"/>
</dbReference>
<dbReference type="InterPro" id="IPR024072">
    <property type="entry name" value="DHFR-like_dom_sf"/>
</dbReference>
<dbReference type="PANTHER" id="PTHR48069">
    <property type="entry name" value="DIHYDROFOLATE REDUCTASE"/>
    <property type="match status" value="1"/>
</dbReference>
<dbReference type="GO" id="GO:0006730">
    <property type="term" value="P:one-carbon metabolic process"/>
    <property type="evidence" value="ECO:0007669"/>
    <property type="project" value="UniProtKB-KW"/>
</dbReference>
<evidence type="ECO:0000256" key="8">
    <source>
        <dbReference type="RuleBase" id="RU004474"/>
    </source>
</evidence>
<comment type="pathway">
    <text evidence="1 7">Cofactor biosynthesis; tetrahydrofolate biosynthesis; 5,6,7,8-tetrahydrofolate from 7,8-dihydrofolate: step 1/1.</text>
</comment>
<feature type="domain" description="DHFR" evidence="9">
    <location>
        <begin position="13"/>
        <end position="176"/>
    </location>
</feature>
<dbReference type="CDD" id="cd00209">
    <property type="entry name" value="DHFR"/>
    <property type="match status" value="1"/>
</dbReference>
<dbReference type="OrthoDB" id="9804315at2"/>
<evidence type="ECO:0000259" key="9">
    <source>
        <dbReference type="PROSITE" id="PS51330"/>
    </source>
</evidence>
<comment type="catalytic activity">
    <reaction evidence="7">
        <text>(6S)-5,6,7,8-tetrahydrofolate + NADP(+) = 7,8-dihydrofolate + NADPH + H(+)</text>
        <dbReference type="Rhea" id="RHEA:15009"/>
        <dbReference type="ChEBI" id="CHEBI:15378"/>
        <dbReference type="ChEBI" id="CHEBI:57451"/>
        <dbReference type="ChEBI" id="CHEBI:57453"/>
        <dbReference type="ChEBI" id="CHEBI:57783"/>
        <dbReference type="ChEBI" id="CHEBI:58349"/>
        <dbReference type="EC" id="1.5.1.3"/>
    </reaction>
</comment>
<dbReference type="GO" id="GO:0050661">
    <property type="term" value="F:NADP binding"/>
    <property type="evidence" value="ECO:0007669"/>
    <property type="project" value="InterPro"/>
</dbReference>
<name>A0A7W1XB62_9BACL</name>
<dbReference type="UniPathway" id="UPA00077">
    <property type="reaction ID" value="UER00158"/>
</dbReference>
<dbReference type="InterPro" id="IPR017925">
    <property type="entry name" value="DHFR_CS"/>
</dbReference>
<comment type="function">
    <text evidence="7">Key enzyme in folate metabolism. Catalyzes an essential reaction for de novo glycine and purine synthesis, and for DNA precursor synthesis.</text>
</comment>
<dbReference type="PRINTS" id="PR00070">
    <property type="entry name" value="DHFR"/>
</dbReference>
<dbReference type="GO" id="GO:0046654">
    <property type="term" value="P:tetrahydrofolate biosynthetic process"/>
    <property type="evidence" value="ECO:0007669"/>
    <property type="project" value="UniProtKB-UniPathway"/>
</dbReference>
<dbReference type="GO" id="GO:0046452">
    <property type="term" value="P:dihydrofolate metabolic process"/>
    <property type="evidence" value="ECO:0007669"/>
    <property type="project" value="TreeGrafter"/>
</dbReference>
<dbReference type="EMBL" id="JACEIP010000016">
    <property type="protein sequence ID" value="MBA4543460.1"/>
    <property type="molecule type" value="Genomic_DNA"/>
</dbReference>
<evidence type="ECO:0000313" key="11">
    <source>
        <dbReference type="Proteomes" id="UP000530514"/>
    </source>
</evidence>
<comment type="caution">
    <text evidence="10">The sequence shown here is derived from an EMBL/GenBank/DDBJ whole genome shotgun (WGS) entry which is preliminary data.</text>
</comment>
<keyword evidence="4 7" id="KW-0554">One-carbon metabolism</keyword>
<evidence type="ECO:0000256" key="3">
    <source>
        <dbReference type="ARBA" id="ARBA00012856"/>
    </source>
</evidence>
<gene>
    <name evidence="10" type="ORF">H1164_11185</name>
</gene>
<dbReference type="GO" id="GO:0046655">
    <property type="term" value="P:folic acid metabolic process"/>
    <property type="evidence" value="ECO:0007669"/>
    <property type="project" value="TreeGrafter"/>
</dbReference>
<keyword evidence="5 7" id="KW-0521">NADP</keyword>
<reference evidence="10 11" key="1">
    <citation type="submission" date="2020-07" db="EMBL/GenBank/DDBJ databases">
        <authorList>
            <person name="Feng H."/>
        </authorList>
    </citation>
    <scope>NUCLEOTIDE SEQUENCE [LARGE SCALE GENOMIC DNA]</scope>
    <source>
        <strain evidence="11">s-11</strain>
    </source>
</reference>
<evidence type="ECO:0000256" key="4">
    <source>
        <dbReference type="ARBA" id="ARBA00022563"/>
    </source>
</evidence>
<sequence length="179" mass="20985">MAECRYFDWSGFVFNIIVAYDQNRGIGKDNKLPWNIPDDLKHFQQMTLGKTVIMGRKTYESIGQPLEGRANIVLTSSWGNVEHDPLKQQNITIFKDPEPILNMNNQEDMFIIGGQKIFELFLPHVKRIYATEIHDTFDCDTFFPEFKHLDFKEIERKPGSVDEENQIPHDFVVYERSPE</sequence>
<dbReference type="Proteomes" id="UP000530514">
    <property type="component" value="Unassembled WGS sequence"/>
</dbReference>